<dbReference type="Pfam" id="PF00072">
    <property type="entry name" value="Response_reg"/>
    <property type="match status" value="1"/>
</dbReference>
<dbReference type="GO" id="GO:0000160">
    <property type="term" value="P:phosphorelay signal transduction system"/>
    <property type="evidence" value="ECO:0007669"/>
    <property type="project" value="InterPro"/>
</dbReference>
<dbReference type="InterPro" id="IPR001789">
    <property type="entry name" value="Sig_transdc_resp-reg_receiver"/>
</dbReference>
<reference evidence="4 5" key="1">
    <citation type="journal article" date="2015" name="Nature">
        <title>rRNA introns, odd ribosomes, and small enigmatic genomes across a large radiation of phyla.</title>
        <authorList>
            <person name="Brown C.T."/>
            <person name="Hug L.A."/>
            <person name="Thomas B.C."/>
            <person name="Sharon I."/>
            <person name="Castelle C.J."/>
            <person name="Singh A."/>
            <person name="Wilkins M.J."/>
            <person name="Williams K.H."/>
            <person name="Banfield J.F."/>
        </authorList>
    </citation>
    <scope>NUCLEOTIDE SEQUENCE [LARGE SCALE GENOMIC DNA]</scope>
</reference>
<dbReference type="Gene3D" id="3.40.50.2300">
    <property type="match status" value="1"/>
</dbReference>
<evidence type="ECO:0000313" key="4">
    <source>
        <dbReference type="EMBL" id="KKQ70496.1"/>
    </source>
</evidence>
<dbReference type="PANTHER" id="PTHR44591:SF3">
    <property type="entry name" value="RESPONSE REGULATORY DOMAIN-CONTAINING PROTEIN"/>
    <property type="match status" value="1"/>
</dbReference>
<dbReference type="PANTHER" id="PTHR44591">
    <property type="entry name" value="STRESS RESPONSE REGULATOR PROTEIN 1"/>
    <property type="match status" value="1"/>
</dbReference>
<dbReference type="CDD" id="cd17574">
    <property type="entry name" value="REC_OmpR"/>
    <property type="match status" value="1"/>
</dbReference>
<sequence>MVTKQRILVVDDDSGVLEAIKIILVDSGFKVKTIMRADEFEKVMTSFRPDLVMLDIWMPKISGEELCRKIKGNDDLKKIPVVLLSASNRTEKISKKCKADDYLTKPFDMEDLIETVKRNLLPFPVLKV</sequence>
<dbReference type="PROSITE" id="PS50110">
    <property type="entry name" value="RESPONSE_REGULATORY"/>
    <property type="match status" value="1"/>
</dbReference>
<evidence type="ECO:0000256" key="2">
    <source>
        <dbReference type="PROSITE-ProRule" id="PRU00169"/>
    </source>
</evidence>
<dbReference type="Proteomes" id="UP000034406">
    <property type="component" value="Unassembled WGS sequence"/>
</dbReference>
<feature type="domain" description="Response regulatory" evidence="3">
    <location>
        <begin position="6"/>
        <end position="120"/>
    </location>
</feature>
<accession>A0A0G0N054</accession>
<dbReference type="InterPro" id="IPR050595">
    <property type="entry name" value="Bact_response_regulator"/>
</dbReference>
<dbReference type="STRING" id="1618490.US90_C0006G0049"/>
<evidence type="ECO:0000259" key="3">
    <source>
        <dbReference type="PROSITE" id="PS50110"/>
    </source>
</evidence>
<dbReference type="InterPro" id="IPR011006">
    <property type="entry name" value="CheY-like_superfamily"/>
</dbReference>
<gene>
    <name evidence="4" type="ORF">US90_C0006G0049</name>
</gene>
<evidence type="ECO:0000313" key="5">
    <source>
        <dbReference type="Proteomes" id="UP000034406"/>
    </source>
</evidence>
<organism evidence="4 5">
    <name type="scientific">Candidatus Shapirobacteria bacterium GW2011_GWE2_38_30</name>
    <dbReference type="NCBI Taxonomy" id="1618490"/>
    <lineage>
        <taxon>Bacteria</taxon>
        <taxon>Candidatus Shapironibacteriota</taxon>
    </lineage>
</organism>
<feature type="modified residue" description="4-aspartylphosphate" evidence="2">
    <location>
        <position position="55"/>
    </location>
</feature>
<keyword evidence="1 2" id="KW-0597">Phosphoprotein</keyword>
<name>A0A0G0N054_9BACT</name>
<dbReference type="EMBL" id="LBUT01000006">
    <property type="protein sequence ID" value="KKQ70496.1"/>
    <property type="molecule type" value="Genomic_DNA"/>
</dbReference>
<evidence type="ECO:0000256" key="1">
    <source>
        <dbReference type="ARBA" id="ARBA00022553"/>
    </source>
</evidence>
<protein>
    <submittedName>
        <fullName evidence="4">Response regulator receiver</fullName>
    </submittedName>
</protein>
<proteinExistence type="predicted"/>
<dbReference type="SUPFAM" id="SSF52172">
    <property type="entry name" value="CheY-like"/>
    <property type="match status" value="1"/>
</dbReference>
<dbReference type="SMART" id="SM00448">
    <property type="entry name" value="REC"/>
    <property type="match status" value="1"/>
</dbReference>
<comment type="caution">
    <text evidence="4">The sequence shown here is derived from an EMBL/GenBank/DDBJ whole genome shotgun (WGS) entry which is preliminary data.</text>
</comment>
<dbReference type="AlphaFoldDB" id="A0A0G0N054"/>